<protein>
    <recommendedName>
        <fullName evidence="4">DNA 3'-5' helicase</fullName>
        <ecNumber evidence="4">5.6.2.4</ecNumber>
    </recommendedName>
</protein>
<comment type="catalytic activity">
    <reaction evidence="3">
        <text>Couples ATP hydrolysis with the unwinding of duplex DNA by translocating in the 3'-5' direction.</text>
        <dbReference type="EC" id="5.6.2.4"/>
    </reaction>
</comment>
<organism evidence="8 9">
    <name type="scientific">Fusarium mundagurra</name>
    <dbReference type="NCBI Taxonomy" id="1567541"/>
    <lineage>
        <taxon>Eukaryota</taxon>
        <taxon>Fungi</taxon>
        <taxon>Dikarya</taxon>
        <taxon>Ascomycota</taxon>
        <taxon>Pezizomycotina</taxon>
        <taxon>Sordariomycetes</taxon>
        <taxon>Hypocreomycetidae</taxon>
        <taxon>Hypocreales</taxon>
        <taxon>Nectriaceae</taxon>
        <taxon>Fusarium</taxon>
        <taxon>Fusarium fujikuroi species complex</taxon>
    </lineage>
</organism>
<dbReference type="SMART" id="SM00487">
    <property type="entry name" value="DEXDc"/>
    <property type="match status" value="1"/>
</dbReference>
<accession>A0A8H6DCU5</accession>
<evidence type="ECO:0000256" key="2">
    <source>
        <dbReference type="ARBA" id="ARBA00022806"/>
    </source>
</evidence>
<dbReference type="GO" id="GO:0005737">
    <property type="term" value="C:cytoplasm"/>
    <property type="evidence" value="ECO:0007669"/>
    <property type="project" value="TreeGrafter"/>
</dbReference>
<dbReference type="Gene3D" id="3.40.50.300">
    <property type="entry name" value="P-loop containing nucleotide triphosphate hydrolases"/>
    <property type="match status" value="2"/>
</dbReference>
<dbReference type="GO" id="GO:0043138">
    <property type="term" value="F:3'-5' DNA helicase activity"/>
    <property type="evidence" value="ECO:0007669"/>
    <property type="project" value="UniProtKB-EC"/>
</dbReference>
<name>A0A8H6DCU5_9HYPO</name>
<keyword evidence="2" id="KW-0067">ATP-binding</keyword>
<feature type="transmembrane region" description="Helical" evidence="5">
    <location>
        <begin position="42"/>
        <end position="65"/>
    </location>
</feature>
<reference evidence="8 9" key="1">
    <citation type="submission" date="2020-05" db="EMBL/GenBank/DDBJ databases">
        <title>Identification and distribution of gene clusters putatively required for synthesis of sphingolipid metabolism inhibitors in phylogenetically diverse species of the filamentous fungus Fusarium.</title>
        <authorList>
            <person name="Kim H.-S."/>
            <person name="Busman M."/>
            <person name="Brown D.W."/>
            <person name="Divon H."/>
            <person name="Uhlig S."/>
            <person name="Proctor R.H."/>
        </authorList>
    </citation>
    <scope>NUCLEOTIDE SEQUENCE [LARGE SCALE GENOMIC DNA]</scope>
    <source>
        <strain evidence="8 9">NRRL 66235</strain>
    </source>
</reference>
<dbReference type="InterPro" id="IPR014001">
    <property type="entry name" value="Helicase_ATP-bd"/>
</dbReference>
<keyword evidence="2" id="KW-0347">Helicase</keyword>
<dbReference type="GO" id="GO:0003677">
    <property type="term" value="F:DNA binding"/>
    <property type="evidence" value="ECO:0007669"/>
    <property type="project" value="InterPro"/>
</dbReference>
<dbReference type="EMBL" id="JAAOAN010000294">
    <property type="protein sequence ID" value="KAF5711825.1"/>
    <property type="molecule type" value="Genomic_DNA"/>
</dbReference>
<feature type="domain" description="Helicase C-terminal" evidence="7">
    <location>
        <begin position="136"/>
        <end position="266"/>
    </location>
</feature>
<dbReference type="PANTHER" id="PTHR13710:SF154">
    <property type="entry name" value="RECQ HELICASE, PUTATIVE (AFU_ORTHOLOGUE AFUA_6G14720)-RELATED"/>
    <property type="match status" value="1"/>
</dbReference>
<keyword evidence="5" id="KW-0812">Transmembrane</keyword>
<dbReference type="AlphaFoldDB" id="A0A8H6DCU5"/>
<keyword evidence="2" id="KW-0378">Hydrolase</keyword>
<dbReference type="OrthoDB" id="5075206at2759"/>
<evidence type="ECO:0000256" key="3">
    <source>
        <dbReference type="ARBA" id="ARBA00034617"/>
    </source>
</evidence>
<dbReference type="InterPro" id="IPR027417">
    <property type="entry name" value="P-loop_NTPase"/>
</dbReference>
<comment type="caution">
    <text evidence="8">The sequence shown here is derived from an EMBL/GenBank/DDBJ whole genome shotgun (WGS) entry which is preliminary data.</text>
</comment>
<dbReference type="PROSITE" id="PS51194">
    <property type="entry name" value="HELICASE_CTER"/>
    <property type="match status" value="1"/>
</dbReference>
<dbReference type="PANTHER" id="PTHR13710">
    <property type="entry name" value="DNA HELICASE RECQ FAMILY MEMBER"/>
    <property type="match status" value="1"/>
</dbReference>
<sequence>MVLIHVRYHKSQEQTGTQRDNIKFLPPEQVTVVLATGSGKTLVFMVGATLAGAETTILILPTVALRGNMLERLDKVALKHHIWRPGSKKSAPIVVVSAEAACTEAFLEYANRLSDRQCLDRIVIDECHLTITASCYRRNLFKSERDRVIIYCPTKDLVAELADMLGCPSYTAESGTEEEKMAIIERWLTAADSPIIVATSALGPGFDYPHIRLVIHVDAPSLLTDFSQESGRAGRDGEVAESIILLSAAWQPQLGILLARGLEPIP</sequence>
<dbReference type="SUPFAM" id="SSF52540">
    <property type="entry name" value="P-loop containing nucleoside triphosphate hydrolases"/>
    <property type="match status" value="1"/>
</dbReference>
<dbReference type="GO" id="GO:0005524">
    <property type="term" value="F:ATP binding"/>
    <property type="evidence" value="ECO:0007669"/>
    <property type="project" value="InterPro"/>
</dbReference>
<keyword evidence="9" id="KW-1185">Reference proteome</keyword>
<dbReference type="GO" id="GO:0009378">
    <property type="term" value="F:four-way junction helicase activity"/>
    <property type="evidence" value="ECO:0007669"/>
    <property type="project" value="TreeGrafter"/>
</dbReference>
<proteinExistence type="inferred from homology"/>
<comment type="similarity">
    <text evidence="1">Belongs to the helicase family. RecQ subfamily.</text>
</comment>
<evidence type="ECO:0000259" key="7">
    <source>
        <dbReference type="PROSITE" id="PS51194"/>
    </source>
</evidence>
<dbReference type="Pfam" id="PF00271">
    <property type="entry name" value="Helicase_C"/>
    <property type="match status" value="1"/>
</dbReference>
<dbReference type="EC" id="5.6.2.4" evidence="4"/>
<dbReference type="InterPro" id="IPR006935">
    <property type="entry name" value="Helicase/UvrB_N"/>
</dbReference>
<dbReference type="PROSITE" id="PS51192">
    <property type="entry name" value="HELICASE_ATP_BIND_1"/>
    <property type="match status" value="1"/>
</dbReference>
<keyword evidence="5" id="KW-1133">Transmembrane helix</keyword>
<dbReference type="GO" id="GO:0000724">
    <property type="term" value="P:double-strand break repair via homologous recombination"/>
    <property type="evidence" value="ECO:0007669"/>
    <property type="project" value="TreeGrafter"/>
</dbReference>
<evidence type="ECO:0000313" key="8">
    <source>
        <dbReference type="EMBL" id="KAF5711825.1"/>
    </source>
</evidence>
<keyword evidence="5" id="KW-0472">Membrane</keyword>
<dbReference type="Proteomes" id="UP000544331">
    <property type="component" value="Unassembled WGS sequence"/>
</dbReference>
<dbReference type="SMART" id="SM00490">
    <property type="entry name" value="HELICc"/>
    <property type="match status" value="1"/>
</dbReference>
<dbReference type="GO" id="GO:0005694">
    <property type="term" value="C:chromosome"/>
    <property type="evidence" value="ECO:0007669"/>
    <property type="project" value="TreeGrafter"/>
</dbReference>
<dbReference type="GO" id="GO:0016787">
    <property type="term" value="F:hydrolase activity"/>
    <property type="evidence" value="ECO:0007669"/>
    <property type="project" value="InterPro"/>
</dbReference>
<evidence type="ECO:0000313" key="9">
    <source>
        <dbReference type="Proteomes" id="UP000544331"/>
    </source>
</evidence>
<dbReference type="InterPro" id="IPR001650">
    <property type="entry name" value="Helicase_C-like"/>
</dbReference>
<evidence type="ECO:0000259" key="6">
    <source>
        <dbReference type="PROSITE" id="PS51192"/>
    </source>
</evidence>
<evidence type="ECO:0000256" key="5">
    <source>
        <dbReference type="SAM" id="Phobius"/>
    </source>
</evidence>
<gene>
    <name evidence="8" type="ORF">FMUND_8810</name>
</gene>
<evidence type="ECO:0000256" key="1">
    <source>
        <dbReference type="ARBA" id="ARBA00005446"/>
    </source>
</evidence>
<dbReference type="Pfam" id="PF04851">
    <property type="entry name" value="ResIII"/>
    <property type="match status" value="1"/>
</dbReference>
<keyword evidence="2" id="KW-0547">Nucleotide-binding</keyword>
<evidence type="ECO:0000256" key="4">
    <source>
        <dbReference type="ARBA" id="ARBA00034808"/>
    </source>
</evidence>
<feature type="domain" description="Helicase ATP-binding" evidence="6">
    <location>
        <begin position="21"/>
        <end position="173"/>
    </location>
</feature>